<feature type="transmembrane region" description="Helical" evidence="1">
    <location>
        <begin position="12"/>
        <end position="33"/>
    </location>
</feature>
<keyword evidence="1" id="KW-0472">Membrane</keyword>
<dbReference type="Proteomes" id="UP000824120">
    <property type="component" value="Chromosome 6"/>
</dbReference>
<feature type="transmembrane region" description="Helical" evidence="1">
    <location>
        <begin position="257"/>
        <end position="276"/>
    </location>
</feature>
<feature type="transmembrane region" description="Helical" evidence="1">
    <location>
        <begin position="85"/>
        <end position="107"/>
    </location>
</feature>
<reference evidence="2 3" key="1">
    <citation type="submission" date="2020-09" db="EMBL/GenBank/DDBJ databases">
        <title>De no assembly of potato wild relative species, Solanum commersonii.</title>
        <authorList>
            <person name="Cho K."/>
        </authorList>
    </citation>
    <scope>NUCLEOTIDE SEQUENCE [LARGE SCALE GENOMIC DNA]</scope>
    <source>
        <strain evidence="2">LZ3.2</strain>
        <tissue evidence="2">Leaf</tissue>
    </source>
</reference>
<dbReference type="GO" id="GO:0016020">
    <property type="term" value="C:membrane"/>
    <property type="evidence" value="ECO:0007669"/>
    <property type="project" value="TreeGrafter"/>
</dbReference>
<organism evidence="2 3">
    <name type="scientific">Solanum commersonii</name>
    <name type="common">Commerson's wild potato</name>
    <name type="synonym">Commerson's nightshade</name>
    <dbReference type="NCBI Taxonomy" id="4109"/>
    <lineage>
        <taxon>Eukaryota</taxon>
        <taxon>Viridiplantae</taxon>
        <taxon>Streptophyta</taxon>
        <taxon>Embryophyta</taxon>
        <taxon>Tracheophyta</taxon>
        <taxon>Spermatophyta</taxon>
        <taxon>Magnoliopsida</taxon>
        <taxon>eudicotyledons</taxon>
        <taxon>Gunneridae</taxon>
        <taxon>Pentapetalae</taxon>
        <taxon>asterids</taxon>
        <taxon>lamiids</taxon>
        <taxon>Solanales</taxon>
        <taxon>Solanaceae</taxon>
        <taxon>Solanoideae</taxon>
        <taxon>Solaneae</taxon>
        <taxon>Solanum</taxon>
    </lineage>
</organism>
<evidence type="ECO:0000313" key="3">
    <source>
        <dbReference type="Proteomes" id="UP000824120"/>
    </source>
</evidence>
<dbReference type="EMBL" id="JACXVP010000006">
    <property type="protein sequence ID" value="KAG5598279.1"/>
    <property type="molecule type" value="Genomic_DNA"/>
</dbReference>
<dbReference type="OrthoDB" id="419711at2759"/>
<protein>
    <submittedName>
        <fullName evidence="2">Uncharacterized protein</fullName>
    </submittedName>
</protein>
<dbReference type="AlphaFoldDB" id="A0A9J5YEK8"/>
<name>A0A9J5YEK8_SOLCO</name>
<dbReference type="PANTHER" id="PTHR12242:SF38">
    <property type="entry name" value="TRANSMEMBRANE PROTEIN"/>
    <property type="match status" value="1"/>
</dbReference>
<keyword evidence="3" id="KW-1185">Reference proteome</keyword>
<keyword evidence="1" id="KW-1133">Transmembrane helix</keyword>
<sequence length="306" mass="35655">MSALGLDYWLQWQVFVCALIFIIPTTISLRFIINKRRKESEPIIIKSTDLWIPCWRNLHPIWLLCFRASALVAMVFMVYQTVVNLGFFVFLFYTQWTFALVGIYFALGTFISARGCWLYTTNPLSQRGETDKFLRTAAEQNTSEQRLGLLENLMLIIYQISAGAVMLTDIVFWCLLLPFMTGENFKLTLLIGLMHSVNAIFLLLDSVLSNPQFTWFGITYFILWSCSYIVFQWSLHVCCLSWWPYPFLELNTPWAPLWYFGMALVHIPCYGIYALLIKAKDQIFSRLFPQAFLRSGVEIAMEKKHT</sequence>
<keyword evidence="1" id="KW-0812">Transmembrane</keyword>
<feature type="transmembrane region" description="Helical" evidence="1">
    <location>
        <begin position="155"/>
        <end position="181"/>
    </location>
</feature>
<dbReference type="PANTHER" id="PTHR12242">
    <property type="entry name" value="OS02G0130600 PROTEIN-RELATED"/>
    <property type="match status" value="1"/>
</dbReference>
<gene>
    <name evidence="2" type="ORF">H5410_029649</name>
</gene>
<proteinExistence type="predicted"/>
<evidence type="ECO:0000313" key="2">
    <source>
        <dbReference type="EMBL" id="KAG5598279.1"/>
    </source>
</evidence>
<evidence type="ECO:0000256" key="1">
    <source>
        <dbReference type="SAM" id="Phobius"/>
    </source>
</evidence>
<comment type="caution">
    <text evidence="2">The sequence shown here is derived from an EMBL/GenBank/DDBJ whole genome shotgun (WGS) entry which is preliminary data.</text>
</comment>
<feature type="transmembrane region" description="Helical" evidence="1">
    <location>
        <begin position="187"/>
        <end position="208"/>
    </location>
</feature>
<accession>A0A9J5YEK8</accession>
<feature type="transmembrane region" description="Helical" evidence="1">
    <location>
        <begin position="220"/>
        <end position="245"/>
    </location>
</feature>